<feature type="region of interest" description="Disordered" evidence="10">
    <location>
        <begin position="161"/>
        <end position="185"/>
    </location>
</feature>
<dbReference type="GO" id="GO:0051537">
    <property type="term" value="F:2 iron, 2 sulfur cluster binding"/>
    <property type="evidence" value="ECO:0007669"/>
    <property type="project" value="UniProtKB-KW"/>
</dbReference>
<sequence length="185" mass="17624">MTTEPQTAESRHATTDPSSAAPAEEISARVLPCSRRALLARAGAGGAVLGAAGLLAACGGTGEPAGSAGGDTASASGSDSSAAGGSGSGAGVAASEVPEGTAVVVQVGGEDVVLAQPTAGQYVAFSAVCTHAGGKVQADQGTEVRCPLHGSVFDAGKDGEVLQGPATSPLPAKTVTQEGDQLLVS</sequence>
<feature type="compositionally biased region" description="Polar residues" evidence="10">
    <location>
        <begin position="174"/>
        <end position="185"/>
    </location>
</feature>
<keyword evidence="4" id="KW-0479">Metal-binding</keyword>
<evidence type="ECO:0000256" key="3">
    <source>
        <dbReference type="ARBA" id="ARBA00022714"/>
    </source>
</evidence>
<dbReference type="Gene3D" id="2.102.10.10">
    <property type="entry name" value="Rieske [2Fe-2S] iron-sulphur domain"/>
    <property type="match status" value="1"/>
</dbReference>
<dbReference type="CDD" id="cd03467">
    <property type="entry name" value="Rieske"/>
    <property type="match status" value="1"/>
</dbReference>
<dbReference type="Pfam" id="PF00355">
    <property type="entry name" value="Rieske"/>
    <property type="match status" value="1"/>
</dbReference>
<dbReference type="EMBL" id="VKAC01000002">
    <property type="protein sequence ID" value="TXR57508.1"/>
    <property type="molecule type" value="Genomic_DNA"/>
</dbReference>
<dbReference type="InterPro" id="IPR006311">
    <property type="entry name" value="TAT_signal"/>
</dbReference>
<evidence type="ECO:0000256" key="9">
    <source>
        <dbReference type="ARBA" id="ARBA00034078"/>
    </source>
</evidence>
<dbReference type="PROSITE" id="PS51318">
    <property type="entry name" value="TAT"/>
    <property type="match status" value="1"/>
</dbReference>
<dbReference type="Proteomes" id="UP000321234">
    <property type="component" value="Unassembled WGS sequence"/>
</dbReference>
<keyword evidence="7" id="KW-1015">Disulfide bond</keyword>
<evidence type="ECO:0000256" key="5">
    <source>
        <dbReference type="ARBA" id="ARBA00023004"/>
    </source>
</evidence>
<evidence type="ECO:0000256" key="6">
    <source>
        <dbReference type="ARBA" id="ARBA00023014"/>
    </source>
</evidence>
<feature type="region of interest" description="Disordered" evidence="10">
    <location>
        <begin position="63"/>
        <end position="95"/>
    </location>
</feature>
<protein>
    <recommendedName>
        <fullName evidence="2">Cytochrome bc1 complex Rieske iron-sulfur subunit</fullName>
    </recommendedName>
    <alternativeName>
        <fullName evidence="8">Cytochrome bc1 reductase complex subunit QcrA</fullName>
    </alternativeName>
</protein>
<dbReference type="InterPro" id="IPR014349">
    <property type="entry name" value="Rieske_Fe-S_prot"/>
</dbReference>
<evidence type="ECO:0000256" key="4">
    <source>
        <dbReference type="ARBA" id="ARBA00022723"/>
    </source>
</evidence>
<feature type="compositionally biased region" description="Low complexity" evidence="10">
    <location>
        <begin position="70"/>
        <end position="83"/>
    </location>
</feature>
<evidence type="ECO:0000259" key="11">
    <source>
        <dbReference type="PROSITE" id="PS51296"/>
    </source>
</evidence>
<evidence type="ECO:0000256" key="1">
    <source>
        <dbReference type="ARBA" id="ARBA00002494"/>
    </source>
</evidence>
<gene>
    <name evidence="12" type="ORF">FMM08_04570</name>
</gene>
<dbReference type="InterPro" id="IPR036922">
    <property type="entry name" value="Rieske_2Fe-2S_sf"/>
</dbReference>
<proteinExistence type="predicted"/>
<comment type="cofactor">
    <cofactor evidence="9">
        <name>[2Fe-2S] cluster</name>
        <dbReference type="ChEBI" id="CHEBI:190135"/>
    </cofactor>
</comment>
<evidence type="ECO:0000313" key="12">
    <source>
        <dbReference type="EMBL" id="TXR57508.1"/>
    </source>
</evidence>
<reference evidence="12 13" key="1">
    <citation type="submission" date="2019-07" db="EMBL/GenBank/DDBJ databases">
        <title>Quadrisphaera sp. strain DD2A genome sequencing and assembly.</title>
        <authorList>
            <person name="Kim I."/>
        </authorList>
    </citation>
    <scope>NUCLEOTIDE SEQUENCE [LARGE SCALE GENOMIC DNA]</scope>
    <source>
        <strain evidence="12 13">DD2A</strain>
    </source>
</reference>
<dbReference type="GO" id="GO:0016020">
    <property type="term" value="C:membrane"/>
    <property type="evidence" value="ECO:0007669"/>
    <property type="project" value="InterPro"/>
</dbReference>
<dbReference type="PRINTS" id="PR00162">
    <property type="entry name" value="RIESKE"/>
</dbReference>
<evidence type="ECO:0000256" key="7">
    <source>
        <dbReference type="ARBA" id="ARBA00023157"/>
    </source>
</evidence>
<evidence type="ECO:0000313" key="13">
    <source>
        <dbReference type="Proteomes" id="UP000321234"/>
    </source>
</evidence>
<name>A0A5C8ZK05_9ACTN</name>
<dbReference type="AlphaFoldDB" id="A0A5C8ZK05"/>
<feature type="region of interest" description="Disordered" evidence="10">
    <location>
        <begin position="1"/>
        <end position="26"/>
    </location>
</feature>
<comment type="caution">
    <text evidence="12">The sequence shown here is derived from an EMBL/GenBank/DDBJ whole genome shotgun (WGS) entry which is preliminary data.</text>
</comment>
<evidence type="ECO:0000256" key="2">
    <source>
        <dbReference type="ARBA" id="ARBA00015816"/>
    </source>
</evidence>
<feature type="domain" description="Rieske" evidence="11">
    <location>
        <begin position="89"/>
        <end position="184"/>
    </location>
</feature>
<dbReference type="GO" id="GO:0046872">
    <property type="term" value="F:metal ion binding"/>
    <property type="evidence" value="ECO:0007669"/>
    <property type="project" value="UniProtKB-KW"/>
</dbReference>
<evidence type="ECO:0000256" key="10">
    <source>
        <dbReference type="SAM" id="MobiDB-lite"/>
    </source>
</evidence>
<accession>A0A5C8ZK05</accession>
<dbReference type="SUPFAM" id="SSF50022">
    <property type="entry name" value="ISP domain"/>
    <property type="match status" value="1"/>
</dbReference>
<dbReference type="OrthoDB" id="25106at2"/>
<dbReference type="RefSeq" id="WP_147925149.1">
    <property type="nucleotide sequence ID" value="NZ_VKAC01000002.1"/>
</dbReference>
<keyword evidence="6" id="KW-0411">Iron-sulfur</keyword>
<evidence type="ECO:0000256" key="8">
    <source>
        <dbReference type="ARBA" id="ARBA00029586"/>
    </source>
</evidence>
<dbReference type="PROSITE" id="PS51296">
    <property type="entry name" value="RIESKE"/>
    <property type="match status" value="1"/>
</dbReference>
<dbReference type="InterPro" id="IPR017941">
    <property type="entry name" value="Rieske_2Fe-2S"/>
</dbReference>
<keyword evidence="13" id="KW-1185">Reference proteome</keyword>
<dbReference type="InterPro" id="IPR005805">
    <property type="entry name" value="Rieske_Fe-S_prot_C"/>
</dbReference>
<keyword evidence="3" id="KW-0001">2Fe-2S</keyword>
<keyword evidence="5" id="KW-0408">Iron</keyword>
<comment type="function">
    <text evidence="1">Iron-sulfur subunit of the cytochrome bc1 complex, an essential component of the respiratory electron transport chain required for ATP synthesis. The bc1 complex catalyzes the oxidation of menaquinol and the reduction of cytochrome c in the respiratory chain. The bc1 complex operates through a Q-cycle mechanism that couples electron transfer to generation of the proton gradient that drives ATP synthesis.</text>
</comment>
<dbReference type="GO" id="GO:0016705">
    <property type="term" value="F:oxidoreductase activity, acting on paired donors, with incorporation or reduction of molecular oxygen"/>
    <property type="evidence" value="ECO:0007669"/>
    <property type="project" value="UniProtKB-ARBA"/>
</dbReference>
<dbReference type="PANTHER" id="PTHR10134">
    <property type="entry name" value="CYTOCHROME B-C1 COMPLEX SUBUNIT RIESKE, MITOCHONDRIAL"/>
    <property type="match status" value="1"/>
</dbReference>
<dbReference type="GO" id="GO:0004497">
    <property type="term" value="F:monooxygenase activity"/>
    <property type="evidence" value="ECO:0007669"/>
    <property type="project" value="UniProtKB-ARBA"/>
</dbReference>
<organism evidence="12 13">
    <name type="scientific">Quadrisphaera setariae</name>
    <dbReference type="NCBI Taxonomy" id="2593304"/>
    <lineage>
        <taxon>Bacteria</taxon>
        <taxon>Bacillati</taxon>
        <taxon>Actinomycetota</taxon>
        <taxon>Actinomycetes</taxon>
        <taxon>Kineosporiales</taxon>
        <taxon>Kineosporiaceae</taxon>
        <taxon>Quadrisphaera</taxon>
    </lineage>
</organism>